<dbReference type="AlphaFoldDB" id="A0A1W1IHW5"/>
<dbReference type="STRING" id="43064.SAMN04488086_10837"/>
<gene>
    <name evidence="1" type="ORF">TPAS_2215</name>
</gene>
<evidence type="ECO:0000313" key="1">
    <source>
        <dbReference type="EMBL" id="SLM52521.1"/>
    </source>
</evidence>
<name>A0A1W1IHW5_9LACT</name>
<keyword evidence="2" id="KW-1185">Reference proteome</keyword>
<evidence type="ECO:0000313" key="2">
    <source>
        <dbReference type="Proteomes" id="UP000195985"/>
    </source>
</evidence>
<proteinExistence type="predicted"/>
<accession>A0A1W1IHW5</accession>
<dbReference type="EMBL" id="FWEY01000007">
    <property type="protein sequence ID" value="SLM52521.1"/>
    <property type="molecule type" value="Genomic_DNA"/>
</dbReference>
<dbReference type="OrthoDB" id="2167320at2"/>
<sequence>MTRQKNQIMIQSKFICQECGAQMVLYRKRAEQRKLGHVKHMHCPSCKETRAFTEIKDWDRNVVFWQDYQEALVAEVETDELWETLWLRSSESLLHG</sequence>
<dbReference type="RefSeq" id="WP_086943282.1">
    <property type="nucleotide sequence ID" value="NZ_FONM01000008.1"/>
</dbReference>
<reference evidence="2" key="1">
    <citation type="submission" date="2016-04" db="EMBL/GenBank/DDBJ databases">
        <authorList>
            <person name="Strepis N."/>
        </authorList>
    </citation>
    <scope>NUCLEOTIDE SEQUENCE [LARGE SCALE GENOMIC DNA]</scope>
</reference>
<dbReference type="Proteomes" id="UP000195985">
    <property type="component" value="Unassembled WGS sequence"/>
</dbReference>
<protein>
    <submittedName>
        <fullName evidence="1">Uncharacterized protein</fullName>
    </submittedName>
</protein>
<organism evidence="1 2">
    <name type="scientific">Trichococcus pasteurii</name>
    <dbReference type="NCBI Taxonomy" id="43064"/>
    <lineage>
        <taxon>Bacteria</taxon>
        <taxon>Bacillati</taxon>
        <taxon>Bacillota</taxon>
        <taxon>Bacilli</taxon>
        <taxon>Lactobacillales</taxon>
        <taxon>Carnobacteriaceae</taxon>
        <taxon>Trichococcus</taxon>
    </lineage>
</organism>